<feature type="region of interest" description="Disordered" evidence="11">
    <location>
        <begin position="181"/>
        <end position="339"/>
    </location>
</feature>
<evidence type="ECO:0000256" key="5">
    <source>
        <dbReference type="ARBA" id="ARBA00022692"/>
    </source>
</evidence>
<protein>
    <submittedName>
        <fullName evidence="13">Helicase domino-like isoform X1</fullName>
    </submittedName>
</protein>
<keyword evidence="9" id="KW-0472">Membrane</keyword>
<evidence type="ECO:0000256" key="4">
    <source>
        <dbReference type="ARBA" id="ARBA00022679"/>
    </source>
</evidence>
<keyword evidence="4" id="KW-0808">Transferase</keyword>
<name>A0A8B7YUB5_ACAPL</name>
<keyword evidence="5" id="KW-0812">Transmembrane</keyword>
<dbReference type="FunFam" id="3.90.550.50:FF:000001">
    <property type="entry name" value="Hexosyltransferase"/>
    <property type="match status" value="1"/>
</dbReference>
<dbReference type="GO" id="GO:0000139">
    <property type="term" value="C:Golgi membrane"/>
    <property type="evidence" value="ECO:0007669"/>
    <property type="project" value="UniProtKB-SubCell"/>
</dbReference>
<dbReference type="InterPro" id="IPR002659">
    <property type="entry name" value="Glyco_trans_31"/>
</dbReference>
<dbReference type="AlphaFoldDB" id="A0A8B7YUB5"/>
<evidence type="ECO:0000256" key="8">
    <source>
        <dbReference type="ARBA" id="ARBA00023034"/>
    </source>
</evidence>
<evidence type="ECO:0000313" key="13">
    <source>
        <dbReference type="RefSeq" id="XP_022096894.1"/>
    </source>
</evidence>
<dbReference type="GeneID" id="110982638"/>
<keyword evidence="7" id="KW-1133">Transmembrane helix</keyword>
<dbReference type="PANTHER" id="PTHR11214">
    <property type="entry name" value="BETA-1,3-N-ACETYLGLUCOSAMINYLTRANSFERASE"/>
    <property type="match status" value="1"/>
</dbReference>
<keyword evidence="8" id="KW-0333">Golgi apparatus</keyword>
<evidence type="ECO:0000256" key="3">
    <source>
        <dbReference type="ARBA" id="ARBA00022676"/>
    </source>
</evidence>
<dbReference type="Proteomes" id="UP000694845">
    <property type="component" value="Unplaced"/>
</dbReference>
<evidence type="ECO:0000256" key="2">
    <source>
        <dbReference type="ARBA" id="ARBA00008661"/>
    </source>
</evidence>
<evidence type="ECO:0000256" key="11">
    <source>
        <dbReference type="SAM" id="MobiDB-lite"/>
    </source>
</evidence>
<feature type="compositionally biased region" description="Low complexity" evidence="11">
    <location>
        <begin position="278"/>
        <end position="329"/>
    </location>
</feature>
<feature type="compositionally biased region" description="Low complexity" evidence="11">
    <location>
        <begin position="181"/>
        <end position="221"/>
    </location>
</feature>
<dbReference type="KEGG" id="aplc:110982638"/>
<evidence type="ECO:0000256" key="9">
    <source>
        <dbReference type="ARBA" id="ARBA00023136"/>
    </source>
</evidence>
<dbReference type="GO" id="GO:0016758">
    <property type="term" value="F:hexosyltransferase activity"/>
    <property type="evidence" value="ECO:0007669"/>
    <property type="project" value="InterPro"/>
</dbReference>
<sequence>MQSTPGELSIQLVVSGDLQLPRSCLPRSTVIAIYATVDYLKPVKMLLKRSGKISALLFVLWAATMLWVLDTRVNFTQRTLKDSECPCAVALETNKTSAAKKDTAGSSAKVKTRTVVKWLNYCKDGNTTVPVNSKADAPPRKPEMVPKQDGGRKQPDAYTKDRPQREPLEQKTVEHLEEQFPQKMPQQPEQQQQQREAQLQQQQQESKHQQQLQQEIQQQPQPREKQQQRQQQETQQQRQQPQQQEAQQQPQQEDTQQQHQLQETQQQQWQLPHSHDTQQQPLQHDTQRQQPQPPQQNEVDQQYQQQQSPRQQITAQEAARRIQQQQQQRSWEPSPADKVINPHPFHFLMKNSDACVKGANPDGYVDVLCLVYTAPSDSYMRSLIRKTWASAKEVKGKRIVTMFLLGQRNLEIQQLIELENNLYHDIIQEDFTDSYYNLTIKTIMGLKWASYYCSNARFIVKMDIDMFVNVYNLVDRIDQVPTSGLAEGNRKDVTKPIRYKQSKWYTSKDVYPEDSYPPYLNGPAYLISADLAARIYKESFTTQFLPWEDAFVGIIMKKIHVDPKYSGVYDTYLNYTDEQETLRKIGRSITFHLGEDKDKNKANIVRVWKYVQKLNNVTV</sequence>
<reference evidence="13" key="1">
    <citation type="submission" date="2025-08" db="UniProtKB">
        <authorList>
            <consortium name="RefSeq"/>
        </authorList>
    </citation>
    <scope>IDENTIFICATION</scope>
</reference>
<feature type="compositionally biased region" description="Low complexity" evidence="11">
    <location>
        <begin position="228"/>
        <end position="270"/>
    </location>
</feature>
<organism evidence="12 13">
    <name type="scientific">Acanthaster planci</name>
    <name type="common">Crown-of-thorns starfish</name>
    <dbReference type="NCBI Taxonomy" id="133434"/>
    <lineage>
        <taxon>Eukaryota</taxon>
        <taxon>Metazoa</taxon>
        <taxon>Echinodermata</taxon>
        <taxon>Eleutherozoa</taxon>
        <taxon>Asterozoa</taxon>
        <taxon>Asteroidea</taxon>
        <taxon>Valvatacea</taxon>
        <taxon>Valvatida</taxon>
        <taxon>Acanthasteridae</taxon>
        <taxon>Acanthaster</taxon>
    </lineage>
</organism>
<keyword evidence="6" id="KW-0735">Signal-anchor</keyword>
<dbReference type="PANTHER" id="PTHR11214:SF314">
    <property type="entry name" value="HEXOSYLTRANSFERASE"/>
    <property type="match status" value="1"/>
</dbReference>
<dbReference type="RefSeq" id="XP_022096894.1">
    <property type="nucleotide sequence ID" value="XM_022241202.1"/>
</dbReference>
<comment type="similarity">
    <text evidence="2">Belongs to the glycosyltransferase 31 family.</text>
</comment>
<keyword evidence="12" id="KW-1185">Reference proteome</keyword>
<evidence type="ECO:0000256" key="7">
    <source>
        <dbReference type="ARBA" id="ARBA00022989"/>
    </source>
</evidence>
<dbReference type="Gene3D" id="3.90.550.50">
    <property type="match status" value="1"/>
</dbReference>
<evidence type="ECO:0000256" key="10">
    <source>
        <dbReference type="ARBA" id="ARBA00023180"/>
    </source>
</evidence>
<keyword evidence="3" id="KW-0328">Glycosyltransferase</keyword>
<gene>
    <name evidence="13" type="primary">LOC110982638</name>
</gene>
<evidence type="ECO:0000256" key="1">
    <source>
        <dbReference type="ARBA" id="ARBA00004323"/>
    </source>
</evidence>
<keyword evidence="10" id="KW-0325">Glycoprotein</keyword>
<feature type="compositionally biased region" description="Basic and acidic residues" evidence="11">
    <location>
        <begin position="137"/>
        <end position="168"/>
    </location>
</feature>
<evidence type="ECO:0000256" key="6">
    <source>
        <dbReference type="ARBA" id="ARBA00022968"/>
    </source>
</evidence>
<accession>A0A8B7YUB5</accession>
<dbReference type="GO" id="GO:0006493">
    <property type="term" value="P:protein O-linked glycosylation"/>
    <property type="evidence" value="ECO:0007669"/>
    <property type="project" value="TreeGrafter"/>
</dbReference>
<dbReference type="Pfam" id="PF01762">
    <property type="entry name" value="Galactosyl_T"/>
    <property type="match status" value="1"/>
</dbReference>
<evidence type="ECO:0000313" key="12">
    <source>
        <dbReference type="Proteomes" id="UP000694845"/>
    </source>
</evidence>
<feature type="region of interest" description="Disordered" evidence="11">
    <location>
        <begin position="127"/>
        <end position="168"/>
    </location>
</feature>
<comment type="subcellular location">
    <subcellularLocation>
        <location evidence="1">Golgi apparatus membrane</location>
        <topology evidence="1">Single-pass type II membrane protein</topology>
    </subcellularLocation>
</comment>
<proteinExistence type="inferred from homology"/>
<dbReference type="OrthoDB" id="115198at2759"/>